<sequence length="191" mass="21648">MDKSIQRKYVLDEMNKMDYEEHREKSRIIAGRLMEDPAFIQARTVGVTVSAFPEVDTHELIRECWKAGKNVAVPKCLRKSRQMDFHVITDFGQLEVVYMHLKEPKVGETQYVKPEEIDLLIVPGVVFSKSGYRIGFGGGYYDRYLADYAGTTRSLAFDLQLAESVPVEPHDIPVDAIYTESRLVVAGKVSG</sequence>
<keyword evidence="5" id="KW-0436">Ligase</keyword>
<comment type="catalytic activity">
    <reaction evidence="4">
        <text>(6S)-5-formyl-5,6,7,8-tetrahydrofolate + ATP = (6R)-5,10-methenyltetrahydrofolate + ADP + phosphate</text>
        <dbReference type="Rhea" id="RHEA:10488"/>
        <dbReference type="ChEBI" id="CHEBI:30616"/>
        <dbReference type="ChEBI" id="CHEBI:43474"/>
        <dbReference type="ChEBI" id="CHEBI:57455"/>
        <dbReference type="ChEBI" id="CHEBI:57457"/>
        <dbReference type="ChEBI" id="CHEBI:456216"/>
        <dbReference type="EC" id="6.3.3.2"/>
    </reaction>
</comment>
<dbReference type="RefSeq" id="WP_300992671.1">
    <property type="nucleotide sequence ID" value="NZ_CP129235.1"/>
</dbReference>
<keyword evidence="3 4" id="KW-0067">ATP-binding</keyword>
<keyword evidence="2 4" id="KW-0547">Nucleotide-binding</keyword>
<dbReference type="PIRSF" id="PIRSF006806">
    <property type="entry name" value="FTHF_cligase"/>
    <property type="match status" value="1"/>
</dbReference>
<organism evidence="5 6">
    <name type="scientific">Planococcus shenhongbingii</name>
    <dbReference type="NCBI Taxonomy" id="3058398"/>
    <lineage>
        <taxon>Bacteria</taxon>
        <taxon>Bacillati</taxon>
        <taxon>Bacillota</taxon>
        <taxon>Bacilli</taxon>
        <taxon>Bacillales</taxon>
        <taxon>Caryophanaceae</taxon>
        <taxon>Planococcus</taxon>
    </lineage>
</organism>
<evidence type="ECO:0000256" key="1">
    <source>
        <dbReference type="ARBA" id="ARBA00010638"/>
    </source>
</evidence>
<proteinExistence type="inferred from homology"/>
<evidence type="ECO:0000256" key="4">
    <source>
        <dbReference type="RuleBase" id="RU361279"/>
    </source>
</evidence>
<accession>A0ABT8NCY9</accession>
<evidence type="ECO:0000256" key="2">
    <source>
        <dbReference type="ARBA" id="ARBA00022741"/>
    </source>
</evidence>
<reference evidence="5 6" key="1">
    <citation type="submission" date="2023-07" db="EMBL/GenBank/DDBJ databases">
        <title>Novel species in genus Planococcus.</title>
        <authorList>
            <person name="Ning S."/>
        </authorList>
    </citation>
    <scope>NUCLEOTIDE SEQUENCE [LARGE SCALE GENOMIC DNA]</scope>
    <source>
        <strain evidence="5 6">N017</strain>
    </source>
</reference>
<dbReference type="InterPro" id="IPR037171">
    <property type="entry name" value="NagB/RpiA_transferase-like"/>
</dbReference>
<protein>
    <recommendedName>
        <fullName evidence="4">5-formyltetrahydrofolate cyclo-ligase</fullName>
        <ecNumber evidence="4">6.3.3.2</ecNumber>
    </recommendedName>
</protein>
<dbReference type="PANTHER" id="PTHR23407:SF1">
    <property type="entry name" value="5-FORMYLTETRAHYDROFOLATE CYCLO-LIGASE"/>
    <property type="match status" value="1"/>
</dbReference>
<dbReference type="PANTHER" id="PTHR23407">
    <property type="entry name" value="ATPASE INHIBITOR/5-FORMYLTETRAHYDROFOLATE CYCLO-LIGASE"/>
    <property type="match status" value="1"/>
</dbReference>
<dbReference type="GO" id="GO:0030272">
    <property type="term" value="F:5-formyltetrahydrofolate cyclo-ligase activity"/>
    <property type="evidence" value="ECO:0007669"/>
    <property type="project" value="UniProtKB-EC"/>
</dbReference>
<comment type="similarity">
    <text evidence="1 4">Belongs to the 5-formyltetrahydrofolate cyclo-ligase family.</text>
</comment>
<gene>
    <name evidence="5" type="ORF">QWY13_09620</name>
</gene>
<dbReference type="EC" id="6.3.3.2" evidence="4"/>
<evidence type="ECO:0000313" key="6">
    <source>
        <dbReference type="Proteomes" id="UP001172142"/>
    </source>
</evidence>
<name>A0ABT8NCY9_9BACL</name>
<dbReference type="SUPFAM" id="SSF100950">
    <property type="entry name" value="NagB/RpiA/CoA transferase-like"/>
    <property type="match status" value="1"/>
</dbReference>
<dbReference type="Proteomes" id="UP001172142">
    <property type="component" value="Unassembled WGS sequence"/>
</dbReference>
<keyword evidence="4" id="KW-0479">Metal-binding</keyword>
<dbReference type="InterPro" id="IPR024185">
    <property type="entry name" value="FTHF_cligase-like_sf"/>
</dbReference>
<comment type="cofactor">
    <cofactor evidence="4">
        <name>Mg(2+)</name>
        <dbReference type="ChEBI" id="CHEBI:18420"/>
    </cofactor>
</comment>
<evidence type="ECO:0000256" key="3">
    <source>
        <dbReference type="ARBA" id="ARBA00022840"/>
    </source>
</evidence>
<dbReference type="EMBL" id="JAUJWU010000002">
    <property type="protein sequence ID" value="MDN7245762.1"/>
    <property type="molecule type" value="Genomic_DNA"/>
</dbReference>
<dbReference type="Pfam" id="PF01812">
    <property type="entry name" value="5-FTHF_cyc-lig"/>
    <property type="match status" value="1"/>
</dbReference>
<dbReference type="InterPro" id="IPR002698">
    <property type="entry name" value="FTHF_cligase"/>
</dbReference>
<keyword evidence="4" id="KW-0460">Magnesium</keyword>
<keyword evidence="6" id="KW-1185">Reference proteome</keyword>
<comment type="caution">
    <text evidence="5">The sequence shown here is derived from an EMBL/GenBank/DDBJ whole genome shotgun (WGS) entry which is preliminary data.</text>
</comment>
<dbReference type="NCBIfam" id="TIGR02727">
    <property type="entry name" value="MTHFS_bact"/>
    <property type="match status" value="1"/>
</dbReference>
<dbReference type="Gene3D" id="3.40.50.10420">
    <property type="entry name" value="NagB/RpiA/CoA transferase-like"/>
    <property type="match status" value="1"/>
</dbReference>
<evidence type="ECO:0000313" key="5">
    <source>
        <dbReference type="EMBL" id="MDN7245762.1"/>
    </source>
</evidence>